<accession>A0A9W9PIB4</accession>
<gene>
    <name evidence="2" type="ORF">N7468_002338</name>
</gene>
<dbReference type="OrthoDB" id="103819at2759"/>
<dbReference type="AlphaFoldDB" id="A0A9W9PIB4"/>
<proteinExistence type="predicted"/>
<evidence type="ECO:0000256" key="1">
    <source>
        <dbReference type="SAM" id="MobiDB-lite"/>
    </source>
</evidence>
<name>A0A9W9PIB4_9EURO</name>
<evidence type="ECO:0000313" key="3">
    <source>
        <dbReference type="Proteomes" id="UP001150941"/>
    </source>
</evidence>
<comment type="caution">
    <text evidence="2">The sequence shown here is derived from an EMBL/GenBank/DDBJ whole genome shotgun (WGS) entry which is preliminary data.</text>
</comment>
<organism evidence="2 3">
    <name type="scientific">Penicillium chermesinum</name>
    <dbReference type="NCBI Taxonomy" id="63820"/>
    <lineage>
        <taxon>Eukaryota</taxon>
        <taxon>Fungi</taxon>
        <taxon>Dikarya</taxon>
        <taxon>Ascomycota</taxon>
        <taxon>Pezizomycotina</taxon>
        <taxon>Eurotiomycetes</taxon>
        <taxon>Eurotiomycetidae</taxon>
        <taxon>Eurotiales</taxon>
        <taxon>Aspergillaceae</taxon>
        <taxon>Penicillium</taxon>
    </lineage>
</organism>
<protein>
    <submittedName>
        <fullName evidence="2">Uncharacterized protein</fullName>
    </submittedName>
</protein>
<feature type="region of interest" description="Disordered" evidence="1">
    <location>
        <begin position="1"/>
        <end position="26"/>
    </location>
</feature>
<keyword evidence="3" id="KW-1185">Reference proteome</keyword>
<dbReference type="EMBL" id="JAPQKS010000002">
    <property type="protein sequence ID" value="KAJ5247355.1"/>
    <property type="molecule type" value="Genomic_DNA"/>
</dbReference>
<reference evidence="2" key="1">
    <citation type="submission" date="2022-11" db="EMBL/GenBank/DDBJ databases">
        <authorList>
            <person name="Petersen C."/>
        </authorList>
    </citation>
    <scope>NUCLEOTIDE SEQUENCE</scope>
    <source>
        <strain evidence="2">IBT 19713</strain>
    </source>
</reference>
<dbReference type="Proteomes" id="UP001150941">
    <property type="component" value="Unassembled WGS sequence"/>
</dbReference>
<sequence>MQSAQARETAETLANSNDSGPDANLSNIHATIHSLKSLLQPASQNHRSGEDLSHQSAPMQLPLPAELVVAILRWYQGRLSWLIICSQAPFNSWTQDPDRKSLFLTLYPVNDIHLVERLCQRVYFPMRPVSSGTVAAMHGCLFFLMKESVMWKDDLSKRYDLKTYMDKCKQNFEAAIENYDVLNIPSFENIIALTMGVGGFSYLAPSIAEAYANSYSSSLKPETKRSPWSPVI</sequence>
<dbReference type="RefSeq" id="XP_058334776.1">
    <property type="nucleotide sequence ID" value="XM_058471635.1"/>
</dbReference>
<evidence type="ECO:0000313" key="2">
    <source>
        <dbReference type="EMBL" id="KAJ5247355.1"/>
    </source>
</evidence>
<reference evidence="2" key="2">
    <citation type="journal article" date="2023" name="IMA Fungus">
        <title>Comparative genomic study of the Penicillium genus elucidates a diverse pangenome and 15 lateral gene transfer events.</title>
        <authorList>
            <person name="Petersen C."/>
            <person name="Sorensen T."/>
            <person name="Nielsen M.R."/>
            <person name="Sondergaard T.E."/>
            <person name="Sorensen J.L."/>
            <person name="Fitzpatrick D.A."/>
            <person name="Frisvad J.C."/>
            <person name="Nielsen K.L."/>
        </authorList>
    </citation>
    <scope>NUCLEOTIDE SEQUENCE</scope>
    <source>
        <strain evidence="2">IBT 19713</strain>
    </source>
</reference>
<dbReference type="GeneID" id="83198938"/>